<dbReference type="RefSeq" id="WP_087281486.1">
    <property type="nucleotide sequence ID" value="NZ_CP021455.1"/>
</dbReference>
<dbReference type="EMBL" id="CP021455">
    <property type="protein sequence ID" value="ARU05380.1"/>
    <property type="molecule type" value="Genomic_DNA"/>
</dbReference>
<dbReference type="InterPro" id="IPR018211">
    <property type="entry name" value="ADH_Fe_CS"/>
</dbReference>
<keyword evidence="3" id="KW-0560">Oxidoreductase</keyword>
<dbReference type="Gene3D" id="1.20.1090.10">
    <property type="entry name" value="Dehydroquinate synthase-like - alpha domain"/>
    <property type="match status" value="1"/>
</dbReference>
<reference evidence="7 8" key="1">
    <citation type="submission" date="2017-05" db="EMBL/GenBank/DDBJ databases">
        <authorList>
            <person name="Song R."/>
            <person name="Chenine A.L."/>
            <person name="Ruprecht R.M."/>
        </authorList>
    </citation>
    <scope>NUCLEOTIDE SEQUENCE [LARGE SCALE GENOMIC DNA]</scope>
    <source>
        <strain evidence="7 8">DSM 26136</strain>
    </source>
</reference>
<dbReference type="PANTHER" id="PTHR11496">
    <property type="entry name" value="ALCOHOL DEHYDROGENASE"/>
    <property type="match status" value="1"/>
</dbReference>
<dbReference type="Gene3D" id="3.40.50.1970">
    <property type="match status" value="1"/>
</dbReference>
<dbReference type="InterPro" id="IPR056798">
    <property type="entry name" value="ADH_Fe_C"/>
</dbReference>
<dbReference type="GO" id="GO:0004022">
    <property type="term" value="F:alcohol dehydrogenase (NAD+) activity"/>
    <property type="evidence" value="ECO:0007669"/>
    <property type="project" value="TreeGrafter"/>
</dbReference>
<dbReference type="PROSITE" id="PS00913">
    <property type="entry name" value="ADH_IRON_1"/>
    <property type="match status" value="1"/>
</dbReference>
<proteinExistence type="inferred from homology"/>
<dbReference type="CDD" id="cd14861">
    <property type="entry name" value="Fe-ADH-like"/>
    <property type="match status" value="1"/>
</dbReference>
<evidence type="ECO:0000259" key="6">
    <source>
        <dbReference type="Pfam" id="PF25137"/>
    </source>
</evidence>
<evidence type="ECO:0000259" key="5">
    <source>
        <dbReference type="Pfam" id="PF00465"/>
    </source>
</evidence>
<evidence type="ECO:0000256" key="4">
    <source>
        <dbReference type="ARBA" id="ARBA00023027"/>
    </source>
</evidence>
<evidence type="ECO:0000256" key="3">
    <source>
        <dbReference type="ARBA" id="ARBA00023002"/>
    </source>
</evidence>
<dbReference type="SUPFAM" id="SSF56796">
    <property type="entry name" value="Dehydroquinate synthase-like"/>
    <property type="match status" value="1"/>
</dbReference>
<dbReference type="GO" id="GO:0046872">
    <property type="term" value="F:metal ion binding"/>
    <property type="evidence" value="ECO:0007669"/>
    <property type="project" value="InterPro"/>
</dbReference>
<dbReference type="Proteomes" id="UP000196138">
    <property type="component" value="Chromosome"/>
</dbReference>
<evidence type="ECO:0000256" key="2">
    <source>
        <dbReference type="ARBA" id="ARBA00007358"/>
    </source>
</evidence>
<sequence length="382" mass="39955">MSQIRYVTQIEFDFGAVRKLRGECERVGIIRPLIVTDAGIRAAGLLDRVLQALGDVPAAIFDETPSNPTEGAVRAATRLYRQAGCDGLIALGGGSAIDCAKGVAIAATHEGPLKTYATIEGGSPRITEAVAPLIAVPTTSGTGSEVARGAILIVDDGRKLGFHSWSLVPRAAICDPELTLGLPPLLTAATGMDAIAHCMETFMAAAFNPPADGIALEGLRRGWAHIDTATRDGSNRDARLNLMAASMHGAMAFQKGLGCVHSLSHSLGGVNPRLHHGTLNALFLPAVVRFNASAASVQADQRLARLAQAMGHASASDVVPALVEMNARLNLPSGLAELGVTEADFERITAGALADHCHATNPREASAEDYREMLRASLRVQA</sequence>
<keyword evidence="8" id="KW-1185">Reference proteome</keyword>
<comment type="cofactor">
    <cofactor evidence="1">
        <name>Fe cation</name>
        <dbReference type="ChEBI" id="CHEBI:24875"/>
    </cofactor>
</comment>
<evidence type="ECO:0000313" key="8">
    <source>
        <dbReference type="Proteomes" id="UP000196138"/>
    </source>
</evidence>
<dbReference type="InterPro" id="IPR001670">
    <property type="entry name" value="ADH_Fe/GldA"/>
</dbReference>
<dbReference type="InterPro" id="IPR039697">
    <property type="entry name" value="Alcohol_dehydrogenase_Fe"/>
</dbReference>
<dbReference type="PANTHER" id="PTHR11496:SF102">
    <property type="entry name" value="ALCOHOL DEHYDROGENASE 4"/>
    <property type="match status" value="1"/>
</dbReference>
<evidence type="ECO:0000256" key="1">
    <source>
        <dbReference type="ARBA" id="ARBA00001962"/>
    </source>
</evidence>
<feature type="domain" description="Alcohol dehydrogenase iron-type/glycerol dehydrogenase GldA" evidence="5">
    <location>
        <begin position="8"/>
        <end position="176"/>
    </location>
</feature>
<dbReference type="FunFam" id="3.40.50.1970:FF:000003">
    <property type="entry name" value="Alcohol dehydrogenase, iron-containing"/>
    <property type="match status" value="1"/>
</dbReference>
<dbReference type="KEGG" id="cser:CCO03_12395"/>
<dbReference type="AlphaFoldDB" id="A0A1Y0EPK9"/>
<name>A0A1Y0EPK9_9BURK</name>
<protein>
    <submittedName>
        <fullName evidence="7">4-hydroxybutyrate dehydrogenase</fullName>
    </submittedName>
</protein>
<dbReference type="OrthoDB" id="9815791at2"/>
<organism evidence="7 8">
    <name type="scientific">Comamonas serinivorans</name>
    <dbReference type="NCBI Taxonomy" id="1082851"/>
    <lineage>
        <taxon>Bacteria</taxon>
        <taxon>Pseudomonadati</taxon>
        <taxon>Pseudomonadota</taxon>
        <taxon>Betaproteobacteria</taxon>
        <taxon>Burkholderiales</taxon>
        <taxon>Comamonadaceae</taxon>
        <taxon>Comamonas</taxon>
    </lineage>
</organism>
<accession>A0A1Y0EPK9</accession>
<feature type="domain" description="Fe-containing alcohol dehydrogenase-like C-terminal" evidence="6">
    <location>
        <begin position="187"/>
        <end position="377"/>
    </location>
</feature>
<keyword evidence="4" id="KW-0520">NAD</keyword>
<gene>
    <name evidence="7" type="ORF">CCO03_12395</name>
</gene>
<dbReference type="Pfam" id="PF25137">
    <property type="entry name" value="ADH_Fe_C"/>
    <property type="match status" value="1"/>
</dbReference>
<evidence type="ECO:0000313" key="7">
    <source>
        <dbReference type="EMBL" id="ARU05380.1"/>
    </source>
</evidence>
<comment type="similarity">
    <text evidence="2">Belongs to the iron-containing alcohol dehydrogenase family.</text>
</comment>
<dbReference type="Pfam" id="PF00465">
    <property type="entry name" value="Fe-ADH"/>
    <property type="match status" value="1"/>
</dbReference>